<sequence>MSLETSGDCRIDDHVLPLEFWDLVLEEDPFNLSHLIRQILSSGIDVSASRSLLFGRNSHGKHRSSNSRWLAVSHYQYGDKRSTGPYVADGLVRSKRPHILSSVSLAPTSSAAAVPGQPRRSP</sequence>
<keyword evidence="2" id="KW-1185">Reference proteome</keyword>
<dbReference type="AlphaFoldDB" id="A0A5N5FM15"/>
<gene>
    <name evidence="1" type="ORF">D8674_040709</name>
</gene>
<accession>A0A5N5FM15</accession>
<name>A0A5N5FM15_9ROSA</name>
<comment type="caution">
    <text evidence="1">The sequence shown here is derived from an EMBL/GenBank/DDBJ whole genome shotgun (WGS) entry which is preliminary data.</text>
</comment>
<evidence type="ECO:0000313" key="2">
    <source>
        <dbReference type="Proteomes" id="UP000327157"/>
    </source>
</evidence>
<organism evidence="1 2">
    <name type="scientific">Pyrus ussuriensis x Pyrus communis</name>
    <dbReference type="NCBI Taxonomy" id="2448454"/>
    <lineage>
        <taxon>Eukaryota</taxon>
        <taxon>Viridiplantae</taxon>
        <taxon>Streptophyta</taxon>
        <taxon>Embryophyta</taxon>
        <taxon>Tracheophyta</taxon>
        <taxon>Spermatophyta</taxon>
        <taxon>Magnoliopsida</taxon>
        <taxon>eudicotyledons</taxon>
        <taxon>Gunneridae</taxon>
        <taxon>Pentapetalae</taxon>
        <taxon>rosids</taxon>
        <taxon>fabids</taxon>
        <taxon>Rosales</taxon>
        <taxon>Rosaceae</taxon>
        <taxon>Amygdaloideae</taxon>
        <taxon>Maleae</taxon>
        <taxon>Pyrus</taxon>
    </lineage>
</organism>
<dbReference type="EMBL" id="SMOL01000644">
    <property type="protein sequence ID" value="KAB2604156.1"/>
    <property type="molecule type" value="Genomic_DNA"/>
</dbReference>
<proteinExistence type="predicted"/>
<reference evidence="1 2" key="2">
    <citation type="submission" date="2019-11" db="EMBL/GenBank/DDBJ databases">
        <title>A de novo genome assembly of a pear dwarfing rootstock.</title>
        <authorList>
            <person name="Wang F."/>
            <person name="Wang J."/>
            <person name="Li S."/>
            <person name="Zhang Y."/>
            <person name="Fang M."/>
            <person name="Ma L."/>
            <person name="Zhao Y."/>
            <person name="Jiang S."/>
        </authorList>
    </citation>
    <scope>NUCLEOTIDE SEQUENCE [LARGE SCALE GENOMIC DNA]</scope>
    <source>
        <strain evidence="1">S2</strain>
        <tissue evidence="1">Leaf</tissue>
    </source>
</reference>
<evidence type="ECO:0000313" key="1">
    <source>
        <dbReference type="EMBL" id="KAB2604156.1"/>
    </source>
</evidence>
<dbReference type="Proteomes" id="UP000327157">
    <property type="component" value="Unassembled WGS sequence"/>
</dbReference>
<protein>
    <submittedName>
        <fullName evidence="1">Uncharacterized protein</fullName>
    </submittedName>
</protein>
<reference evidence="1 2" key="1">
    <citation type="submission" date="2019-09" db="EMBL/GenBank/DDBJ databases">
        <authorList>
            <person name="Ou C."/>
        </authorList>
    </citation>
    <scope>NUCLEOTIDE SEQUENCE [LARGE SCALE GENOMIC DNA]</scope>
    <source>
        <strain evidence="1">S2</strain>
        <tissue evidence="1">Leaf</tissue>
    </source>
</reference>